<dbReference type="PANTHER" id="PTHR21600">
    <property type="entry name" value="MITOCHONDRIAL RNA PSEUDOURIDINE SYNTHASE"/>
    <property type="match status" value="1"/>
</dbReference>
<dbReference type="GO" id="GO:0000455">
    <property type="term" value="P:enzyme-directed rRNA pseudouridine synthesis"/>
    <property type="evidence" value="ECO:0007669"/>
    <property type="project" value="TreeGrafter"/>
</dbReference>
<dbReference type="GO" id="GO:0009982">
    <property type="term" value="F:pseudouridine synthase activity"/>
    <property type="evidence" value="ECO:0007669"/>
    <property type="project" value="InterPro"/>
</dbReference>
<evidence type="ECO:0000313" key="5">
    <source>
        <dbReference type="EMBL" id="OGG15791.1"/>
    </source>
</evidence>
<comment type="catalytic activity">
    <reaction evidence="3">
        <text>a uridine in RNA = a pseudouridine in RNA</text>
        <dbReference type="Rhea" id="RHEA:48348"/>
        <dbReference type="Rhea" id="RHEA-COMP:12068"/>
        <dbReference type="Rhea" id="RHEA-COMP:12069"/>
        <dbReference type="ChEBI" id="CHEBI:65314"/>
        <dbReference type="ChEBI" id="CHEBI:65315"/>
    </reaction>
</comment>
<comment type="caution">
    <text evidence="5">The sequence shown here is derived from an EMBL/GenBank/DDBJ whole genome shotgun (WGS) entry which is preliminary data.</text>
</comment>
<feature type="active site" evidence="2">
    <location>
        <position position="67"/>
    </location>
</feature>
<comment type="similarity">
    <text evidence="1 3">Belongs to the pseudouridine synthase RluA family.</text>
</comment>
<dbReference type="GO" id="GO:0140098">
    <property type="term" value="F:catalytic activity, acting on RNA"/>
    <property type="evidence" value="ECO:0007669"/>
    <property type="project" value="UniProtKB-ARBA"/>
</dbReference>
<protein>
    <recommendedName>
        <fullName evidence="3">Pseudouridine synthase</fullName>
        <ecNumber evidence="3">5.4.99.-</ecNumber>
    </recommendedName>
</protein>
<dbReference type="NCBIfam" id="TIGR00005">
    <property type="entry name" value="rluA_subfam"/>
    <property type="match status" value="1"/>
</dbReference>
<evidence type="ECO:0000313" key="6">
    <source>
        <dbReference type="Proteomes" id="UP000176253"/>
    </source>
</evidence>
<evidence type="ECO:0000256" key="1">
    <source>
        <dbReference type="ARBA" id="ARBA00010876"/>
    </source>
</evidence>
<organism evidence="5 6">
    <name type="scientific">Candidatus Gottesmanbacteria bacterium RIFCSPHIGHO2_02_FULL_39_14</name>
    <dbReference type="NCBI Taxonomy" id="1798383"/>
    <lineage>
        <taxon>Bacteria</taxon>
        <taxon>Candidatus Gottesmaniibacteriota</taxon>
    </lineage>
</organism>
<dbReference type="Gene3D" id="3.30.2350.10">
    <property type="entry name" value="Pseudouridine synthase"/>
    <property type="match status" value="1"/>
</dbReference>
<dbReference type="InterPro" id="IPR006224">
    <property type="entry name" value="PsdUridine_synth_RluA-like_CS"/>
</dbReference>
<dbReference type="InterPro" id="IPR050188">
    <property type="entry name" value="RluA_PseudoU_synthase"/>
</dbReference>
<proteinExistence type="inferred from homology"/>
<evidence type="ECO:0000259" key="4">
    <source>
        <dbReference type="Pfam" id="PF00849"/>
    </source>
</evidence>
<dbReference type="InterPro" id="IPR006225">
    <property type="entry name" value="PsdUridine_synth_RluC/D"/>
</dbReference>
<dbReference type="CDD" id="cd02869">
    <property type="entry name" value="PseudoU_synth_RluA_like"/>
    <property type="match status" value="1"/>
</dbReference>
<dbReference type="AlphaFoldDB" id="A0A1F5ZTP0"/>
<dbReference type="EC" id="5.4.99.-" evidence="3"/>
<sequence length="242" mass="28234">MDISILYEDGYLLAIDKPSGVVVNRSENVSSQTIQDWAEDKLNIKNQDTRNNKSNFYDRAGIVHRLDKETSGILLIAKDKITFLNLQDQFKNRTVKKSYFVLVHGNIAIRKMTIKVPVGRLPWNKRKFGVLPYGRNAETRILVRHHYEDDKANRYSLIEAIPVTGRTHQIRIHLKHFGFPVVADYLYSGRKVYREAIKFCPRLFLHAYRLQFNHPETSESKSIEKELPLELNQVLEKLKLVD</sequence>
<dbReference type="Proteomes" id="UP000176253">
    <property type="component" value="Unassembled WGS sequence"/>
</dbReference>
<name>A0A1F5ZTP0_9BACT</name>
<feature type="domain" description="Pseudouridine synthase RsuA/RluA-like" evidence="4">
    <location>
        <begin position="12"/>
        <end position="176"/>
    </location>
</feature>
<dbReference type="SUPFAM" id="SSF55120">
    <property type="entry name" value="Pseudouridine synthase"/>
    <property type="match status" value="1"/>
</dbReference>
<reference evidence="5 6" key="1">
    <citation type="journal article" date="2016" name="Nat. Commun.">
        <title>Thousands of microbial genomes shed light on interconnected biogeochemical processes in an aquifer system.</title>
        <authorList>
            <person name="Anantharaman K."/>
            <person name="Brown C.T."/>
            <person name="Hug L.A."/>
            <person name="Sharon I."/>
            <person name="Castelle C.J."/>
            <person name="Probst A.J."/>
            <person name="Thomas B.C."/>
            <person name="Singh A."/>
            <person name="Wilkins M.J."/>
            <person name="Karaoz U."/>
            <person name="Brodie E.L."/>
            <person name="Williams K.H."/>
            <person name="Hubbard S.S."/>
            <person name="Banfield J.F."/>
        </authorList>
    </citation>
    <scope>NUCLEOTIDE SEQUENCE [LARGE SCALE GENOMIC DNA]</scope>
</reference>
<dbReference type="PROSITE" id="PS01129">
    <property type="entry name" value="PSI_RLU"/>
    <property type="match status" value="1"/>
</dbReference>
<gene>
    <name evidence="5" type="ORF">A3D78_04800</name>
</gene>
<accession>A0A1F5ZTP0</accession>
<dbReference type="InterPro" id="IPR006145">
    <property type="entry name" value="PsdUridine_synth_RsuA/RluA"/>
</dbReference>
<dbReference type="Pfam" id="PF00849">
    <property type="entry name" value="PseudoU_synth_2"/>
    <property type="match status" value="1"/>
</dbReference>
<dbReference type="GO" id="GO:0003723">
    <property type="term" value="F:RNA binding"/>
    <property type="evidence" value="ECO:0007669"/>
    <property type="project" value="InterPro"/>
</dbReference>
<dbReference type="EMBL" id="MFJM01000072">
    <property type="protein sequence ID" value="OGG15791.1"/>
    <property type="molecule type" value="Genomic_DNA"/>
</dbReference>
<keyword evidence="3" id="KW-0413">Isomerase</keyword>
<comment type="function">
    <text evidence="3">Responsible for synthesis of pseudouridine from uracil.</text>
</comment>
<dbReference type="PANTHER" id="PTHR21600:SF87">
    <property type="entry name" value="RNA PSEUDOURIDYLATE SYNTHASE DOMAIN-CONTAINING PROTEIN 1"/>
    <property type="match status" value="1"/>
</dbReference>
<evidence type="ECO:0000256" key="2">
    <source>
        <dbReference type="PIRSR" id="PIRSR606225-1"/>
    </source>
</evidence>
<evidence type="ECO:0000256" key="3">
    <source>
        <dbReference type="RuleBase" id="RU362028"/>
    </source>
</evidence>
<dbReference type="InterPro" id="IPR020103">
    <property type="entry name" value="PsdUridine_synth_cat_dom_sf"/>
</dbReference>
<dbReference type="STRING" id="1798383.A3D78_04800"/>